<reference evidence="2" key="1">
    <citation type="submission" date="2020-01" db="EMBL/GenBank/DDBJ databases">
        <title>'Steroidobacter agaridevorans' sp. nov., agar-degrading bacteria isolated from rhizosphere soils.</title>
        <authorList>
            <person name="Ikenaga M."/>
            <person name="Kataoka M."/>
            <person name="Murouchi A."/>
            <person name="Katsuragi S."/>
            <person name="Sakai M."/>
        </authorList>
    </citation>
    <scope>NUCLEOTIDE SEQUENCE [LARGE SCALE GENOMIC DNA]</scope>
    <source>
        <strain evidence="2">YU21-B</strain>
    </source>
</reference>
<organism evidence="1 2">
    <name type="scientific">Steroidobacter agaridevorans</name>
    <dbReference type="NCBI Taxonomy" id="2695856"/>
    <lineage>
        <taxon>Bacteria</taxon>
        <taxon>Pseudomonadati</taxon>
        <taxon>Pseudomonadota</taxon>
        <taxon>Gammaproteobacteria</taxon>
        <taxon>Steroidobacterales</taxon>
        <taxon>Steroidobacteraceae</taxon>
        <taxon>Steroidobacter</taxon>
    </lineage>
</organism>
<accession>A0A829Y5M2</accession>
<name>A0A829Y5M2_9GAMM</name>
<dbReference type="AlphaFoldDB" id="A0A829Y5M2"/>
<keyword evidence="2" id="KW-1185">Reference proteome</keyword>
<dbReference type="RefSeq" id="WP_161810377.1">
    <property type="nucleotide sequence ID" value="NZ_BLJN01000001.1"/>
</dbReference>
<comment type="caution">
    <text evidence="1">The sequence shown here is derived from an EMBL/GenBank/DDBJ whole genome shotgun (WGS) entry which is preliminary data.</text>
</comment>
<dbReference type="EMBL" id="BLJN01000001">
    <property type="protein sequence ID" value="GFE78479.1"/>
    <property type="molecule type" value="Genomic_DNA"/>
</dbReference>
<evidence type="ECO:0000313" key="2">
    <source>
        <dbReference type="Proteomes" id="UP000445000"/>
    </source>
</evidence>
<gene>
    <name evidence="1" type="ORF">GCM10011487_04790</name>
</gene>
<sequence>MKVIDHDPQTWFLLEDEGALFLDGNYNHSFVGYDWMIQLSAGEVAKYRARGPDELYKKASAAIEAWKQASR</sequence>
<dbReference type="Proteomes" id="UP000445000">
    <property type="component" value="Unassembled WGS sequence"/>
</dbReference>
<proteinExistence type="predicted"/>
<evidence type="ECO:0000313" key="1">
    <source>
        <dbReference type="EMBL" id="GFE78479.1"/>
    </source>
</evidence>
<protein>
    <submittedName>
        <fullName evidence="1">Uncharacterized protein</fullName>
    </submittedName>
</protein>